<protein>
    <recommendedName>
        <fullName evidence="3">Essential recombination function protein</fullName>
    </recommendedName>
</protein>
<dbReference type="AlphaFoldDB" id="X1F9I3"/>
<feature type="compositionally biased region" description="Gly residues" evidence="1">
    <location>
        <begin position="158"/>
        <end position="172"/>
    </location>
</feature>
<feature type="region of interest" description="Disordered" evidence="1">
    <location>
        <begin position="144"/>
        <end position="172"/>
    </location>
</feature>
<accession>X1F9I3</accession>
<evidence type="ECO:0008006" key="3">
    <source>
        <dbReference type="Google" id="ProtNLM"/>
    </source>
</evidence>
<name>X1F9I3_9ZZZZ</name>
<organism evidence="2">
    <name type="scientific">marine sediment metagenome</name>
    <dbReference type="NCBI Taxonomy" id="412755"/>
    <lineage>
        <taxon>unclassified sequences</taxon>
        <taxon>metagenomes</taxon>
        <taxon>ecological metagenomes</taxon>
    </lineage>
</organism>
<dbReference type="EMBL" id="BARU01012530">
    <property type="protein sequence ID" value="GAH42291.1"/>
    <property type="molecule type" value="Genomic_DNA"/>
</dbReference>
<evidence type="ECO:0000256" key="1">
    <source>
        <dbReference type="SAM" id="MobiDB-lite"/>
    </source>
</evidence>
<proteinExistence type="predicted"/>
<dbReference type="Pfam" id="PF04404">
    <property type="entry name" value="ERF"/>
    <property type="match status" value="1"/>
</dbReference>
<feature type="non-terminal residue" evidence="2">
    <location>
        <position position="172"/>
    </location>
</feature>
<reference evidence="2" key="1">
    <citation type="journal article" date="2014" name="Front. Microbiol.">
        <title>High frequency of phylogenetically diverse reductive dehalogenase-homologous genes in deep subseafloor sedimentary metagenomes.</title>
        <authorList>
            <person name="Kawai M."/>
            <person name="Futagami T."/>
            <person name="Toyoda A."/>
            <person name="Takaki Y."/>
            <person name="Nishi S."/>
            <person name="Hori S."/>
            <person name="Arai W."/>
            <person name="Tsubouchi T."/>
            <person name="Morono Y."/>
            <person name="Uchiyama I."/>
            <person name="Ito T."/>
            <person name="Fujiyama A."/>
            <person name="Inagaki F."/>
            <person name="Takami H."/>
        </authorList>
    </citation>
    <scope>NUCLEOTIDE SEQUENCE</scope>
    <source>
        <strain evidence="2">Expedition CK06-06</strain>
    </source>
</reference>
<sequence length="172" mass="18232">MVREQVEKMELKNVGKKLGAIQAALVAPKGHENTFGGYKYRSCEDILEAVKPLLAEHDCIVTLTDTIVQLSTRYYVRATACITDLESGESIFVDAFAREAESQKGMQESQLTGATSSYARKYALNGLFAIDDCKDADTTNVGDDCTPVSIGSKPVDGGVPGEGESGGGAGNS</sequence>
<comment type="caution">
    <text evidence="2">The sequence shown here is derived from an EMBL/GenBank/DDBJ whole genome shotgun (WGS) entry which is preliminary data.</text>
</comment>
<dbReference type="InterPro" id="IPR007499">
    <property type="entry name" value="ERF_bacteria_virus"/>
</dbReference>
<gene>
    <name evidence="2" type="ORF">S03H2_23068</name>
</gene>
<evidence type="ECO:0000313" key="2">
    <source>
        <dbReference type="EMBL" id="GAH42291.1"/>
    </source>
</evidence>